<evidence type="ECO:0000313" key="1">
    <source>
        <dbReference type="EMBL" id="PTM75290.1"/>
    </source>
</evidence>
<protein>
    <recommendedName>
        <fullName evidence="3">XRE family transcriptional regulator</fullName>
    </recommendedName>
</protein>
<keyword evidence="2" id="KW-1185">Reference proteome</keyword>
<name>A0ABX5J4L5_9RHOB</name>
<evidence type="ECO:0000313" key="2">
    <source>
        <dbReference type="Proteomes" id="UP000240800"/>
    </source>
</evidence>
<accession>A0ABX5J4L5</accession>
<reference evidence="1 2" key="1">
    <citation type="submission" date="2018-04" db="EMBL/GenBank/DDBJ databases">
        <title>Genomic Encyclopedia of Type Strains, Phase III (KMG-III): the genomes of soil and plant-associated and newly described type strains.</title>
        <authorList>
            <person name="Whitman W."/>
        </authorList>
    </citation>
    <scope>NUCLEOTIDE SEQUENCE [LARGE SCALE GENOMIC DNA]</scope>
    <source>
        <strain evidence="1 2">JA192</strain>
    </source>
</reference>
<dbReference type="Proteomes" id="UP000240800">
    <property type="component" value="Unassembled WGS sequence"/>
</dbReference>
<sequence length="132" mass="14556">MARRPYSDTRLVQYLEKRILEMRPVTQNEIAIRTGFTNPNMLAMIKSGATKLPLDRAPALAQALEADEAYVLRLALEQAVGDTAAKAIIDILGSPISQNERGWISEIREASGHVDPRLTSRARAALRGIFGK</sequence>
<organism evidence="1 2">
    <name type="scientific">Cereibacter johrii</name>
    <dbReference type="NCBI Taxonomy" id="445629"/>
    <lineage>
        <taxon>Bacteria</taxon>
        <taxon>Pseudomonadati</taxon>
        <taxon>Pseudomonadota</taxon>
        <taxon>Alphaproteobacteria</taxon>
        <taxon>Rhodobacterales</taxon>
        <taxon>Paracoccaceae</taxon>
        <taxon>Cereibacter</taxon>
    </lineage>
</organism>
<dbReference type="RefSeq" id="WP_069330734.1">
    <property type="nucleotide sequence ID" value="NZ_MABH01000053.1"/>
</dbReference>
<dbReference type="EMBL" id="PZZW01000012">
    <property type="protein sequence ID" value="PTM75290.1"/>
    <property type="molecule type" value="Genomic_DNA"/>
</dbReference>
<evidence type="ECO:0008006" key="3">
    <source>
        <dbReference type="Google" id="ProtNLM"/>
    </source>
</evidence>
<proteinExistence type="predicted"/>
<comment type="caution">
    <text evidence="1">The sequence shown here is derived from an EMBL/GenBank/DDBJ whole genome shotgun (WGS) entry which is preliminary data.</text>
</comment>
<gene>
    <name evidence="1" type="ORF">C8J29_11280</name>
</gene>